<sequence length="274" mass="29263">MLRHTLSSNVRHVSQRRGFVSTVLLTRDWENETVSALKKEAKKHGLLQTGNKATLITRLQEHGRAQAVQVPPPVTPARHASTEAPSASSSSSDPKGYLNVKIPDVSIPIVQKLAPVPFVPDLWDSSRVKAESSPAPVQDSTTPKIITVAGSDMETGDIVSHNLYPDLSPPTSAAPVKKGPVTELLHDLIPELSFVRLPGKAVPAELLEGVAETTLTSGKTDSSYSRSLDSDEKNGVWALLGLFAGSWVLAGMLSPSPIAETDQKPVPEKAADTH</sequence>
<dbReference type="SUPFAM" id="SSF68906">
    <property type="entry name" value="SAP domain"/>
    <property type="match status" value="1"/>
</dbReference>
<feature type="region of interest" description="Disordered" evidence="1">
    <location>
        <begin position="65"/>
        <end position="97"/>
    </location>
</feature>
<dbReference type="AlphaFoldDB" id="A0A0C3S2N1"/>
<feature type="domain" description="SAP" evidence="2">
    <location>
        <begin position="29"/>
        <end position="63"/>
    </location>
</feature>
<proteinExistence type="predicted"/>
<dbReference type="PROSITE" id="PS50800">
    <property type="entry name" value="SAP"/>
    <property type="match status" value="1"/>
</dbReference>
<organism evidence="3 4">
    <name type="scientific">Phlebiopsis gigantea (strain 11061_1 CR5-6)</name>
    <name type="common">White-rot fungus</name>
    <name type="synonym">Peniophora gigantea</name>
    <dbReference type="NCBI Taxonomy" id="745531"/>
    <lineage>
        <taxon>Eukaryota</taxon>
        <taxon>Fungi</taxon>
        <taxon>Dikarya</taxon>
        <taxon>Basidiomycota</taxon>
        <taxon>Agaricomycotina</taxon>
        <taxon>Agaricomycetes</taxon>
        <taxon>Polyporales</taxon>
        <taxon>Phanerochaetaceae</taxon>
        <taxon>Phlebiopsis</taxon>
    </lineage>
</organism>
<dbReference type="Gene3D" id="1.10.720.30">
    <property type="entry name" value="SAP domain"/>
    <property type="match status" value="1"/>
</dbReference>
<evidence type="ECO:0000313" key="3">
    <source>
        <dbReference type="EMBL" id="KIP09611.1"/>
    </source>
</evidence>
<accession>A0A0C3S2N1</accession>
<dbReference type="InterPro" id="IPR003034">
    <property type="entry name" value="SAP_dom"/>
</dbReference>
<dbReference type="HOGENOM" id="CLU_058280_0_0_1"/>
<keyword evidence="4" id="KW-1185">Reference proteome</keyword>
<feature type="compositionally biased region" description="Low complexity" evidence="1">
    <location>
        <begin position="82"/>
        <end position="92"/>
    </location>
</feature>
<reference evidence="3 4" key="1">
    <citation type="journal article" date="2014" name="PLoS Genet.">
        <title>Analysis of the Phlebiopsis gigantea genome, transcriptome and secretome provides insight into its pioneer colonization strategies of wood.</title>
        <authorList>
            <person name="Hori C."/>
            <person name="Ishida T."/>
            <person name="Igarashi K."/>
            <person name="Samejima M."/>
            <person name="Suzuki H."/>
            <person name="Master E."/>
            <person name="Ferreira P."/>
            <person name="Ruiz-Duenas F.J."/>
            <person name="Held B."/>
            <person name="Canessa P."/>
            <person name="Larrondo L.F."/>
            <person name="Schmoll M."/>
            <person name="Druzhinina I.S."/>
            <person name="Kubicek C.P."/>
            <person name="Gaskell J.A."/>
            <person name="Kersten P."/>
            <person name="St John F."/>
            <person name="Glasner J."/>
            <person name="Sabat G."/>
            <person name="Splinter BonDurant S."/>
            <person name="Syed K."/>
            <person name="Yadav J."/>
            <person name="Mgbeahuruike A.C."/>
            <person name="Kovalchuk A."/>
            <person name="Asiegbu F.O."/>
            <person name="Lackner G."/>
            <person name="Hoffmeister D."/>
            <person name="Rencoret J."/>
            <person name="Gutierrez A."/>
            <person name="Sun H."/>
            <person name="Lindquist E."/>
            <person name="Barry K."/>
            <person name="Riley R."/>
            <person name="Grigoriev I.V."/>
            <person name="Henrissat B."/>
            <person name="Kues U."/>
            <person name="Berka R.M."/>
            <person name="Martinez A.T."/>
            <person name="Covert S.F."/>
            <person name="Blanchette R.A."/>
            <person name="Cullen D."/>
        </authorList>
    </citation>
    <scope>NUCLEOTIDE SEQUENCE [LARGE SCALE GENOMIC DNA]</scope>
    <source>
        <strain evidence="3 4">11061_1 CR5-6</strain>
    </source>
</reference>
<evidence type="ECO:0000313" key="4">
    <source>
        <dbReference type="Proteomes" id="UP000053257"/>
    </source>
</evidence>
<dbReference type="Pfam" id="PF02037">
    <property type="entry name" value="SAP"/>
    <property type="match status" value="1"/>
</dbReference>
<name>A0A0C3S2N1_PHLG1</name>
<evidence type="ECO:0000259" key="2">
    <source>
        <dbReference type="PROSITE" id="PS50800"/>
    </source>
</evidence>
<protein>
    <recommendedName>
        <fullName evidence="2">SAP domain-containing protein</fullName>
    </recommendedName>
</protein>
<gene>
    <name evidence="3" type="ORF">PHLGIDRAFT_34368</name>
</gene>
<dbReference type="OrthoDB" id="445357at2759"/>
<dbReference type="Proteomes" id="UP000053257">
    <property type="component" value="Unassembled WGS sequence"/>
</dbReference>
<dbReference type="InterPro" id="IPR036361">
    <property type="entry name" value="SAP_dom_sf"/>
</dbReference>
<evidence type="ECO:0000256" key="1">
    <source>
        <dbReference type="SAM" id="MobiDB-lite"/>
    </source>
</evidence>
<dbReference type="STRING" id="745531.A0A0C3S2N1"/>
<dbReference type="EMBL" id="KN840464">
    <property type="protein sequence ID" value="KIP09611.1"/>
    <property type="molecule type" value="Genomic_DNA"/>
</dbReference>